<evidence type="ECO:0000313" key="2">
    <source>
        <dbReference type="EMBL" id="EFN53077.1"/>
    </source>
</evidence>
<sequence>MGGGGSKAVQKGAARAAAAAPKPPPSAAAATGGAVDAERQREAKVRQRQAAAASLPAEQLQENEGLVRSMNKAMAGMRQYQYELYRNPEVDKRYALRRKSKEEKEAELVGRVDLKVAKQLLEDHARSVERGMPLSAAELARRYGASEEVLEQVLQQISLPIVEQAEPGGKRVGRWPGRRDGGGEEETSR</sequence>
<gene>
    <name evidence="2" type="ORF">CHLNCDRAFT_137379</name>
</gene>
<protein>
    <submittedName>
        <fullName evidence="2">Uncharacterized protein</fullName>
    </submittedName>
</protein>
<dbReference type="Proteomes" id="UP000008141">
    <property type="component" value="Unassembled WGS sequence"/>
</dbReference>
<feature type="region of interest" description="Disordered" evidence="1">
    <location>
        <begin position="165"/>
        <end position="189"/>
    </location>
</feature>
<dbReference type="GeneID" id="17352530"/>
<dbReference type="InParanoid" id="E1ZMA9"/>
<reference evidence="2 3" key="1">
    <citation type="journal article" date="2010" name="Plant Cell">
        <title>The Chlorella variabilis NC64A genome reveals adaptation to photosymbiosis, coevolution with viruses, and cryptic sex.</title>
        <authorList>
            <person name="Blanc G."/>
            <person name="Duncan G."/>
            <person name="Agarkova I."/>
            <person name="Borodovsky M."/>
            <person name="Gurnon J."/>
            <person name="Kuo A."/>
            <person name="Lindquist E."/>
            <person name="Lucas S."/>
            <person name="Pangilinan J."/>
            <person name="Polle J."/>
            <person name="Salamov A."/>
            <person name="Terry A."/>
            <person name="Yamada T."/>
            <person name="Dunigan D.D."/>
            <person name="Grigoriev I.V."/>
            <person name="Claverie J.M."/>
            <person name="Van Etten J.L."/>
        </authorList>
    </citation>
    <scope>NUCLEOTIDE SEQUENCE [LARGE SCALE GENOMIC DNA]</scope>
    <source>
        <strain evidence="2 3">NC64A</strain>
    </source>
</reference>
<keyword evidence="3" id="KW-1185">Reference proteome</keyword>
<accession>E1ZMA9</accession>
<evidence type="ECO:0000313" key="3">
    <source>
        <dbReference type="Proteomes" id="UP000008141"/>
    </source>
</evidence>
<dbReference type="OrthoDB" id="513303at2759"/>
<evidence type="ECO:0000256" key="1">
    <source>
        <dbReference type="SAM" id="MobiDB-lite"/>
    </source>
</evidence>
<dbReference type="EMBL" id="GL433853">
    <property type="protein sequence ID" value="EFN53077.1"/>
    <property type="molecule type" value="Genomic_DNA"/>
</dbReference>
<feature type="compositionally biased region" description="Basic and acidic residues" evidence="1">
    <location>
        <begin position="177"/>
        <end position="189"/>
    </location>
</feature>
<feature type="compositionally biased region" description="Basic and acidic residues" evidence="1">
    <location>
        <begin position="36"/>
        <end position="45"/>
    </location>
</feature>
<name>E1ZMA9_CHLVA</name>
<dbReference type="RefSeq" id="XP_005845179.1">
    <property type="nucleotide sequence ID" value="XM_005845117.1"/>
</dbReference>
<proteinExistence type="predicted"/>
<dbReference type="AlphaFoldDB" id="E1ZMA9"/>
<feature type="compositionally biased region" description="Low complexity" evidence="1">
    <location>
        <begin position="7"/>
        <end position="20"/>
    </location>
</feature>
<organism evidence="3">
    <name type="scientific">Chlorella variabilis</name>
    <name type="common">Green alga</name>
    <dbReference type="NCBI Taxonomy" id="554065"/>
    <lineage>
        <taxon>Eukaryota</taxon>
        <taxon>Viridiplantae</taxon>
        <taxon>Chlorophyta</taxon>
        <taxon>core chlorophytes</taxon>
        <taxon>Trebouxiophyceae</taxon>
        <taxon>Chlorellales</taxon>
        <taxon>Chlorellaceae</taxon>
        <taxon>Chlorella clade</taxon>
        <taxon>Chlorella</taxon>
    </lineage>
</organism>
<dbReference type="KEGG" id="cvr:CHLNCDRAFT_137379"/>
<feature type="region of interest" description="Disordered" evidence="1">
    <location>
        <begin position="1"/>
        <end position="64"/>
    </location>
</feature>